<evidence type="ECO:0000256" key="3">
    <source>
        <dbReference type="ARBA" id="ARBA00006001"/>
    </source>
</evidence>
<dbReference type="SUPFAM" id="SSF53613">
    <property type="entry name" value="Ribokinase-like"/>
    <property type="match status" value="1"/>
</dbReference>
<dbReference type="SUPFAM" id="SSF64153">
    <property type="entry name" value="YjeF N-terminal domain-like"/>
    <property type="match status" value="1"/>
</dbReference>
<feature type="binding site" evidence="17">
    <location>
        <position position="433"/>
    </location>
    <ligand>
        <name>AMP</name>
        <dbReference type="ChEBI" id="CHEBI:456215"/>
    </ligand>
</feature>
<comment type="cofactor">
    <cofactor evidence="18 19">
        <name>K(+)</name>
        <dbReference type="ChEBI" id="CHEBI:29103"/>
    </cofactor>
    <text evidence="18 19">Binds 1 potassium ion per subunit.</text>
</comment>
<keyword evidence="5 18" id="KW-0479">Metal-binding</keyword>
<dbReference type="RefSeq" id="WP_230730201.1">
    <property type="nucleotide sequence ID" value="NZ_JAJNDB010000001.1"/>
</dbReference>
<keyword evidence="11 18" id="KW-0413">Isomerase</keyword>
<keyword evidence="8 17" id="KW-0521">NADP</keyword>
<comment type="function">
    <text evidence="14 19">Bifunctional enzyme that catalyzes the epimerization of the S- and R-forms of NAD(P)HX and the dehydration of the S-form of NAD(P)HX at the expense of ADP, which is converted to AMP. This allows the repair of both epimers of NAD(P)HX, a damaged form of NAD(P)H that is a result of enzymatic or heat-dependent hydration.</text>
</comment>
<name>A0ABS8P646_9PSEU</name>
<evidence type="ECO:0000256" key="13">
    <source>
        <dbReference type="ARBA" id="ARBA00023268"/>
    </source>
</evidence>
<dbReference type="Gene3D" id="3.40.1190.20">
    <property type="match status" value="1"/>
</dbReference>
<feature type="binding site" evidence="17">
    <location>
        <position position="434"/>
    </location>
    <ligand>
        <name>(6S)-NADPHX</name>
        <dbReference type="ChEBI" id="CHEBI:64076"/>
    </ligand>
</feature>
<evidence type="ECO:0000256" key="4">
    <source>
        <dbReference type="ARBA" id="ARBA00009524"/>
    </source>
</evidence>
<dbReference type="InterPro" id="IPR036652">
    <property type="entry name" value="YjeF_N_dom_sf"/>
</dbReference>
<evidence type="ECO:0000256" key="18">
    <source>
        <dbReference type="HAMAP-Rule" id="MF_01966"/>
    </source>
</evidence>
<comment type="similarity">
    <text evidence="3 19">In the N-terminal section; belongs to the NnrE/AIBP family.</text>
</comment>
<dbReference type="InterPro" id="IPR004443">
    <property type="entry name" value="YjeF_N_dom"/>
</dbReference>
<feature type="binding site" evidence="18">
    <location>
        <begin position="129"/>
        <end position="135"/>
    </location>
    <ligand>
        <name>(6S)-NADPHX</name>
        <dbReference type="ChEBI" id="CHEBI:64076"/>
    </ligand>
</feature>
<evidence type="ECO:0000256" key="15">
    <source>
        <dbReference type="ARBA" id="ARBA00048238"/>
    </source>
</evidence>
<comment type="caution">
    <text evidence="18">Lacks conserved residue(s) required for the propagation of feature annotation.</text>
</comment>
<comment type="function">
    <text evidence="17">Catalyzes the dehydration of the S-form of NAD(P)HX at the expense of ADP, which is converted to AMP. Together with NAD(P)HX epimerase, which catalyzes the epimerization of the S- and R-forms, the enzyme allows the repair of both epimers of NAD(P)HX, a damaged form of NAD(P)H that is a result of enzymatic or heat-dependent hydration.</text>
</comment>
<feature type="binding site" evidence="17">
    <location>
        <begin position="404"/>
        <end position="408"/>
    </location>
    <ligand>
        <name>AMP</name>
        <dbReference type="ChEBI" id="CHEBI:456215"/>
    </ligand>
</feature>
<dbReference type="HAMAP" id="MF_01966">
    <property type="entry name" value="NADHX_epimerase"/>
    <property type="match status" value="1"/>
</dbReference>
<dbReference type="InterPro" id="IPR029056">
    <property type="entry name" value="Ribokinase-like"/>
</dbReference>
<evidence type="ECO:0000256" key="16">
    <source>
        <dbReference type="ARBA" id="ARBA00049209"/>
    </source>
</evidence>
<comment type="similarity">
    <text evidence="17">Belongs to the NnrD/CARKD family.</text>
</comment>
<evidence type="ECO:0000256" key="2">
    <source>
        <dbReference type="ARBA" id="ARBA00000909"/>
    </source>
</evidence>
<evidence type="ECO:0000256" key="8">
    <source>
        <dbReference type="ARBA" id="ARBA00022857"/>
    </source>
</evidence>
<feature type="binding site" evidence="17">
    <location>
        <position position="261"/>
    </location>
    <ligand>
        <name>(6S)-NADPHX</name>
        <dbReference type="ChEBI" id="CHEBI:64076"/>
    </ligand>
</feature>
<dbReference type="PIRSF" id="PIRSF017184">
    <property type="entry name" value="Nnr"/>
    <property type="match status" value="1"/>
</dbReference>
<dbReference type="PROSITE" id="PS51385">
    <property type="entry name" value="YJEF_N"/>
    <property type="match status" value="1"/>
</dbReference>
<evidence type="ECO:0000256" key="1">
    <source>
        <dbReference type="ARBA" id="ARBA00000013"/>
    </source>
</evidence>
<evidence type="ECO:0000256" key="12">
    <source>
        <dbReference type="ARBA" id="ARBA00023239"/>
    </source>
</evidence>
<evidence type="ECO:0000256" key="10">
    <source>
        <dbReference type="ARBA" id="ARBA00023027"/>
    </source>
</evidence>
<dbReference type="EC" id="4.2.1.136" evidence="19"/>
<comment type="cofactor">
    <cofactor evidence="17">
        <name>Mg(2+)</name>
        <dbReference type="ChEBI" id="CHEBI:18420"/>
    </cofactor>
</comment>
<dbReference type="InterPro" id="IPR000631">
    <property type="entry name" value="CARKD"/>
</dbReference>
<feature type="binding site" evidence="18">
    <location>
        <position position="161"/>
    </location>
    <ligand>
        <name>K(+)</name>
        <dbReference type="ChEBI" id="CHEBI:29103"/>
    </ligand>
</feature>
<comment type="similarity">
    <text evidence="18">Belongs to the NnrE/AIBP family.</text>
</comment>
<dbReference type="Pfam" id="PF03853">
    <property type="entry name" value="YjeF_N"/>
    <property type="match status" value="1"/>
</dbReference>
<proteinExistence type="inferred from homology"/>
<feature type="domain" description="YjeF N-terminal" evidence="21">
    <location>
        <begin position="10"/>
        <end position="219"/>
    </location>
</feature>
<dbReference type="PANTHER" id="PTHR12592:SF0">
    <property type="entry name" value="ATP-DEPENDENT (S)-NAD(P)H-HYDRATE DEHYDRATASE"/>
    <property type="match status" value="1"/>
</dbReference>
<dbReference type="PANTHER" id="PTHR12592">
    <property type="entry name" value="ATP-DEPENDENT (S)-NAD(P)H-HYDRATE DEHYDRATASE FAMILY MEMBER"/>
    <property type="match status" value="1"/>
</dbReference>
<dbReference type="InterPro" id="IPR030677">
    <property type="entry name" value="Nnr"/>
</dbReference>
<keyword evidence="6 17" id="KW-0547">Nucleotide-binding</keyword>
<keyword evidence="10 17" id="KW-0520">NAD</keyword>
<accession>A0ABS8P646</accession>
<feature type="binding site" evidence="17">
    <location>
        <position position="365"/>
    </location>
    <ligand>
        <name>(6S)-NADPHX</name>
        <dbReference type="ChEBI" id="CHEBI:64076"/>
    </ligand>
</feature>
<dbReference type="NCBIfam" id="TIGR00196">
    <property type="entry name" value="yjeF_cterm"/>
    <property type="match status" value="1"/>
</dbReference>
<feature type="binding site" evidence="18">
    <location>
        <position position="125"/>
    </location>
    <ligand>
        <name>K(+)</name>
        <dbReference type="ChEBI" id="CHEBI:29103"/>
    </ligand>
</feature>
<dbReference type="Gene3D" id="3.40.50.10260">
    <property type="entry name" value="YjeF N-terminal domain"/>
    <property type="match status" value="1"/>
</dbReference>
<evidence type="ECO:0000256" key="14">
    <source>
        <dbReference type="ARBA" id="ARBA00025153"/>
    </source>
</evidence>
<comment type="catalytic activity">
    <reaction evidence="15 17 19">
        <text>(6S)-NADHX + ADP = AMP + phosphate + NADH + H(+)</text>
        <dbReference type="Rhea" id="RHEA:32223"/>
        <dbReference type="ChEBI" id="CHEBI:15378"/>
        <dbReference type="ChEBI" id="CHEBI:43474"/>
        <dbReference type="ChEBI" id="CHEBI:57945"/>
        <dbReference type="ChEBI" id="CHEBI:64074"/>
        <dbReference type="ChEBI" id="CHEBI:456215"/>
        <dbReference type="ChEBI" id="CHEBI:456216"/>
        <dbReference type="EC" id="4.2.1.136"/>
    </reaction>
</comment>
<evidence type="ECO:0000256" key="7">
    <source>
        <dbReference type="ARBA" id="ARBA00022840"/>
    </source>
</evidence>
<comment type="similarity">
    <text evidence="4 19">In the C-terminal section; belongs to the NnrD/CARKD family.</text>
</comment>
<dbReference type="PROSITE" id="PS51383">
    <property type="entry name" value="YJEF_C_3"/>
    <property type="match status" value="1"/>
</dbReference>
<reference evidence="22 23" key="1">
    <citation type="submission" date="2021-11" db="EMBL/GenBank/DDBJ databases">
        <title>Draft genome sequence of Actinomycetospora sp. SF1 isolated from the rhizosphere soil.</title>
        <authorList>
            <person name="Duangmal K."/>
            <person name="Chantavorakit T."/>
        </authorList>
    </citation>
    <scope>NUCLEOTIDE SEQUENCE [LARGE SCALE GENOMIC DNA]</scope>
    <source>
        <strain evidence="22 23">TBRC 5722</strain>
    </source>
</reference>
<evidence type="ECO:0000259" key="20">
    <source>
        <dbReference type="PROSITE" id="PS51383"/>
    </source>
</evidence>
<dbReference type="Pfam" id="PF01256">
    <property type="entry name" value="Carb_kinase"/>
    <property type="match status" value="1"/>
</dbReference>
<keyword evidence="9 18" id="KW-0630">Potassium</keyword>
<dbReference type="NCBIfam" id="TIGR00197">
    <property type="entry name" value="yjeF_nterm"/>
    <property type="match status" value="1"/>
</dbReference>
<feature type="binding site" evidence="18">
    <location>
        <begin position="62"/>
        <end position="66"/>
    </location>
    <ligand>
        <name>(6S)-NADPHX</name>
        <dbReference type="ChEBI" id="CHEBI:64076"/>
    </ligand>
</feature>
<organism evidence="22 23">
    <name type="scientific">Actinomycetospora endophytica</name>
    <dbReference type="NCBI Taxonomy" id="2291215"/>
    <lineage>
        <taxon>Bacteria</taxon>
        <taxon>Bacillati</taxon>
        <taxon>Actinomycetota</taxon>
        <taxon>Actinomycetes</taxon>
        <taxon>Pseudonocardiales</taxon>
        <taxon>Pseudonocardiaceae</taxon>
        <taxon>Actinomycetospora</taxon>
    </lineage>
</organism>
<evidence type="ECO:0000313" key="22">
    <source>
        <dbReference type="EMBL" id="MCD2192504.1"/>
    </source>
</evidence>
<feature type="binding site" evidence="18">
    <location>
        <position position="158"/>
    </location>
    <ligand>
        <name>(6S)-NADPHX</name>
        <dbReference type="ChEBI" id="CHEBI:64076"/>
    </ligand>
</feature>
<feature type="binding site" evidence="17">
    <location>
        <position position="314"/>
    </location>
    <ligand>
        <name>(6S)-NADPHX</name>
        <dbReference type="ChEBI" id="CHEBI:64076"/>
    </ligand>
</feature>
<comment type="catalytic activity">
    <reaction evidence="1 18 19">
        <text>(6R)-NADHX = (6S)-NADHX</text>
        <dbReference type="Rhea" id="RHEA:32215"/>
        <dbReference type="ChEBI" id="CHEBI:64074"/>
        <dbReference type="ChEBI" id="CHEBI:64075"/>
        <dbReference type="EC" id="5.1.99.6"/>
    </reaction>
</comment>
<evidence type="ECO:0000256" key="11">
    <source>
        <dbReference type="ARBA" id="ARBA00023235"/>
    </source>
</evidence>
<keyword evidence="7 17" id="KW-0067">ATP-binding</keyword>
<keyword evidence="13" id="KW-0511">Multifunctional enzyme</keyword>
<evidence type="ECO:0000256" key="5">
    <source>
        <dbReference type="ARBA" id="ARBA00022723"/>
    </source>
</evidence>
<evidence type="ECO:0000256" key="9">
    <source>
        <dbReference type="ARBA" id="ARBA00022958"/>
    </source>
</evidence>
<dbReference type="Proteomes" id="UP001199469">
    <property type="component" value="Unassembled WGS sequence"/>
</dbReference>
<sequence length="507" mass="50448">MYGVWTPEQVGTAEEPVLARTPEGALMRRAAYGAAQVAMRMLTERAGGVTGRRVVVLVGAGNNGGDGLWAGAYLSRRGVRVTAVLLSPDRAHPAGLEALRSWSARIVTDPDDAVPAVERAHLVLDAIVGTSARGGLRAPAPRLVGATEAAGVPILAIDTPSGVDPRTGTVPEATDDGPAAVTAAETVTFGARKPVHVLARDRCGPVSFVDIGLGPELSEPPITVLEAADVGAAWPVPGPGDDKYTQGVVGVAAGSATYPGAAVLASGAACLATSGMVRYAGSAADEVRAAWPEVVATDHVADAGRVQAWAVGPGLGTGDDGAATLRHVLDAGVPVLADADAVTLLGAHADLRTQAARVPTLVTPHAGEFARLVADLDDPPDPAPDRVDAARRAAAALGVTVLLKGNATVVAAPDGRVLVHPAGSSWLATAGSGDVLSGIAGALLAAGLEPFRAAGAAAFVHARAADLGAGTPGTPGAPLPASHVQAGIPDAIRTVRAAALTTTGAGR</sequence>
<dbReference type="CDD" id="cd01171">
    <property type="entry name" value="YXKO-related"/>
    <property type="match status" value="1"/>
</dbReference>
<comment type="catalytic activity">
    <reaction evidence="2 18 19">
        <text>(6R)-NADPHX = (6S)-NADPHX</text>
        <dbReference type="Rhea" id="RHEA:32227"/>
        <dbReference type="ChEBI" id="CHEBI:64076"/>
        <dbReference type="ChEBI" id="CHEBI:64077"/>
        <dbReference type="EC" id="5.1.99.6"/>
    </reaction>
</comment>
<evidence type="ECO:0000256" key="17">
    <source>
        <dbReference type="HAMAP-Rule" id="MF_01965"/>
    </source>
</evidence>
<evidence type="ECO:0000259" key="21">
    <source>
        <dbReference type="PROSITE" id="PS51385"/>
    </source>
</evidence>
<evidence type="ECO:0000313" key="23">
    <source>
        <dbReference type="Proteomes" id="UP001199469"/>
    </source>
</evidence>
<feature type="binding site" evidence="18">
    <location>
        <position position="63"/>
    </location>
    <ligand>
        <name>K(+)</name>
        <dbReference type="ChEBI" id="CHEBI:29103"/>
    </ligand>
</feature>
<keyword evidence="12 17" id="KW-0456">Lyase</keyword>
<comment type="function">
    <text evidence="18">Catalyzes the epimerization of the S- and R-forms of NAD(P)HX, a damaged form of NAD(P)H that is a result of enzymatic or heat-dependent hydration. This is a prerequisite for the S-specific NAD(P)H-hydrate dehydratase to allow the repair of both epimers of NAD(P)HX.</text>
</comment>
<dbReference type="HAMAP" id="MF_01965">
    <property type="entry name" value="NADHX_dehydratase"/>
    <property type="match status" value="1"/>
</dbReference>
<dbReference type="EC" id="5.1.99.6" evidence="19"/>
<comment type="caution">
    <text evidence="22">The sequence shown here is derived from an EMBL/GenBank/DDBJ whole genome shotgun (WGS) entry which is preliminary data.</text>
</comment>
<dbReference type="EMBL" id="JAJNDB010000001">
    <property type="protein sequence ID" value="MCD2192504.1"/>
    <property type="molecule type" value="Genomic_DNA"/>
</dbReference>
<protein>
    <recommendedName>
        <fullName evidence="19">Bifunctional NAD(P)H-hydrate repair enzyme</fullName>
    </recommendedName>
    <alternativeName>
        <fullName evidence="19">Nicotinamide nucleotide repair protein</fullName>
    </alternativeName>
    <domain>
        <recommendedName>
            <fullName evidence="19">ADP-dependent (S)-NAD(P)H-hydrate dehydratase</fullName>
            <ecNumber evidence="19">4.2.1.136</ecNumber>
        </recommendedName>
        <alternativeName>
            <fullName evidence="19">ADP-dependent NAD(P)HX dehydratase</fullName>
        </alternativeName>
    </domain>
    <domain>
        <recommendedName>
            <fullName evidence="19">NAD(P)H-hydrate epimerase</fullName>
            <ecNumber evidence="19">5.1.99.6</ecNumber>
        </recommendedName>
    </domain>
</protein>
<comment type="catalytic activity">
    <reaction evidence="16 17 19">
        <text>(6S)-NADPHX + ADP = AMP + phosphate + NADPH + H(+)</text>
        <dbReference type="Rhea" id="RHEA:32235"/>
        <dbReference type="ChEBI" id="CHEBI:15378"/>
        <dbReference type="ChEBI" id="CHEBI:43474"/>
        <dbReference type="ChEBI" id="CHEBI:57783"/>
        <dbReference type="ChEBI" id="CHEBI:64076"/>
        <dbReference type="ChEBI" id="CHEBI:456215"/>
        <dbReference type="ChEBI" id="CHEBI:456216"/>
        <dbReference type="EC" id="4.2.1.136"/>
    </reaction>
</comment>
<gene>
    <name evidence="18" type="primary">nnrE</name>
    <name evidence="17" type="synonym">nnrD</name>
    <name evidence="22" type="ORF">LQ327_03730</name>
</gene>
<comment type="subunit">
    <text evidence="17">Homotetramer.</text>
</comment>
<keyword evidence="23" id="KW-1185">Reference proteome</keyword>
<feature type="domain" description="YjeF C-terminal" evidence="20">
    <location>
        <begin position="226"/>
        <end position="495"/>
    </location>
</feature>
<evidence type="ECO:0000256" key="6">
    <source>
        <dbReference type="ARBA" id="ARBA00022741"/>
    </source>
</evidence>
<evidence type="ECO:0000256" key="19">
    <source>
        <dbReference type="PIRNR" id="PIRNR017184"/>
    </source>
</evidence>